<keyword evidence="2" id="KW-0732">Signal</keyword>
<dbReference type="AlphaFoldDB" id="A0A5C3QMS7"/>
<proteinExistence type="predicted"/>
<evidence type="ECO:0000313" key="4">
    <source>
        <dbReference type="Proteomes" id="UP000305067"/>
    </source>
</evidence>
<dbReference type="EMBL" id="ML178820">
    <property type="protein sequence ID" value="TFL03265.1"/>
    <property type="molecule type" value="Genomic_DNA"/>
</dbReference>
<dbReference type="Proteomes" id="UP000305067">
    <property type="component" value="Unassembled WGS sequence"/>
</dbReference>
<feature type="signal peptide" evidence="2">
    <location>
        <begin position="1"/>
        <end position="24"/>
    </location>
</feature>
<feature type="chain" id="PRO_5022918181" evidence="2">
    <location>
        <begin position="25"/>
        <end position="113"/>
    </location>
</feature>
<organism evidence="3 4">
    <name type="scientific">Pterulicium gracile</name>
    <dbReference type="NCBI Taxonomy" id="1884261"/>
    <lineage>
        <taxon>Eukaryota</taxon>
        <taxon>Fungi</taxon>
        <taxon>Dikarya</taxon>
        <taxon>Basidiomycota</taxon>
        <taxon>Agaricomycotina</taxon>
        <taxon>Agaricomycetes</taxon>
        <taxon>Agaricomycetidae</taxon>
        <taxon>Agaricales</taxon>
        <taxon>Pleurotineae</taxon>
        <taxon>Pterulaceae</taxon>
        <taxon>Pterulicium</taxon>
    </lineage>
</organism>
<keyword evidence="4" id="KW-1185">Reference proteome</keyword>
<accession>A0A5C3QMS7</accession>
<feature type="region of interest" description="Disordered" evidence="1">
    <location>
        <begin position="23"/>
        <end position="49"/>
    </location>
</feature>
<protein>
    <submittedName>
        <fullName evidence="3">Uncharacterized protein</fullName>
    </submittedName>
</protein>
<sequence length="113" mass="12123">MLPLQNTLIAFFALLFFSIPLVSSSPAPRPSSTRKPSTTARPSSTRANTGLTATVYIEDGYTGVVPYANPPAASTVTIKVEAGWGEWDVNGDGKPDSVLHNRFRRAVPTHVPI</sequence>
<reference evidence="3 4" key="1">
    <citation type="journal article" date="2019" name="Nat. Ecol. Evol.">
        <title>Megaphylogeny resolves global patterns of mushroom evolution.</title>
        <authorList>
            <person name="Varga T."/>
            <person name="Krizsan K."/>
            <person name="Foldi C."/>
            <person name="Dima B."/>
            <person name="Sanchez-Garcia M."/>
            <person name="Sanchez-Ramirez S."/>
            <person name="Szollosi G.J."/>
            <person name="Szarkandi J.G."/>
            <person name="Papp V."/>
            <person name="Albert L."/>
            <person name="Andreopoulos W."/>
            <person name="Angelini C."/>
            <person name="Antonin V."/>
            <person name="Barry K.W."/>
            <person name="Bougher N.L."/>
            <person name="Buchanan P."/>
            <person name="Buyck B."/>
            <person name="Bense V."/>
            <person name="Catcheside P."/>
            <person name="Chovatia M."/>
            <person name="Cooper J."/>
            <person name="Damon W."/>
            <person name="Desjardin D."/>
            <person name="Finy P."/>
            <person name="Geml J."/>
            <person name="Haridas S."/>
            <person name="Hughes K."/>
            <person name="Justo A."/>
            <person name="Karasinski D."/>
            <person name="Kautmanova I."/>
            <person name="Kiss B."/>
            <person name="Kocsube S."/>
            <person name="Kotiranta H."/>
            <person name="LaButti K.M."/>
            <person name="Lechner B.E."/>
            <person name="Liimatainen K."/>
            <person name="Lipzen A."/>
            <person name="Lukacs Z."/>
            <person name="Mihaltcheva S."/>
            <person name="Morgado L.N."/>
            <person name="Niskanen T."/>
            <person name="Noordeloos M.E."/>
            <person name="Ohm R.A."/>
            <person name="Ortiz-Santana B."/>
            <person name="Ovrebo C."/>
            <person name="Racz N."/>
            <person name="Riley R."/>
            <person name="Savchenko A."/>
            <person name="Shiryaev A."/>
            <person name="Soop K."/>
            <person name="Spirin V."/>
            <person name="Szebenyi C."/>
            <person name="Tomsovsky M."/>
            <person name="Tulloss R.E."/>
            <person name="Uehling J."/>
            <person name="Grigoriev I.V."/>
            <person name="Vagvolgyi C."/>
            <person name="Papp T."/>
            <person name="Martin F.M."/>
            <person name="Miettinen O."/>
            <person name="Hibbett D.S."/>
            <person name="Nagy L.G."/>
        </authorList>
    </citation>
    <scope>NUCLEOTIDE SEQUENCE [LARGE SCALE GENOMIC DNA]</scope>
    <source>
        <strain evidence="3 4">CBS 309.79</strain>
    </source>
</reference>
<feature type="compositionally biased region" description="Low complexity" evidence="1">
    <location>
        <begin position="23"/>
        <end position="47"/>
    </location>
</feature>
<evidence type="ECO:0000313" key="3">
    <source>
        <dbReference type="EMBL" id="TFL03265.1"/>
    </source>
</evidence>
<evidence type="ECO:0000256" key="1">
    <source>
        <dbReference type="SAM" id="MobiDB-lite"/>
    </source>
</evidence>
<evidence type="ECO:0000256" key="2">
    <source>
        <dbReference type="SAM" id="SignalP"/>
    </source>
</evidence>
<gene>
    <name evidence="3" type="ORF">BDV98DRAFT_602741</name>
</gene>
<name>A0A5C3QMS7_9AGAR</name>